<feature type="domain" description="HTH hxlR-type" evidence="4">
    <location>
        <begin position="6"/>
        <end position="97"/>
    </location>
</feature>
<dbReference type="InterPro" id="IPR036388">
    <property type="entry name" value="WH-like_DNA-bd_sf"/>
</dbReference>
<sequence>MNNNECGVSKVMDILGGKWKLKILWVLSQHPSIRFNQLKREVDGITNVMLTRCLETLADVHLVKRTDSPKVDYSLTDKGIELVPSLLFLNDWGKSNL</sequence>
<dbReference type="EMBL" id="JAREWH010000028">
    <property type="protein sequence ID" value="MDN3193708.1"/>
    <property type="molecule type" value="Genomic_DNA"/>
</dbReference>
<keyword evidence="3" id="KW-0804">Transcription</keyword>
<dbReference type="AlphaFoldDB" id="A0AAW7KME9"/>
<dbReference type="Pfam" id="PF01638">
    <property type="entry name" value="HxlR"/>
    <property type="match status" value="1"/>
</dbReference>
<evidence type="ECO:0000313" key="5">
    <source>
        <dbReference type="EMBL" id="MDN3193708.1"/>
    </source>
</evidence>
<proteinExistence type="predicted"/>
<evidence type="ECO:0000256" key="3">
    <source>
        <dbReference type="ARBA" id="ARBA00023163"/>
    </source>
</evidence>
<evidence type="ECO:0000256" key="1">
    <source>
        <dbReference type="ARBA" id="ARBA00023015"/>
    </source>
</evidence>
<protein>
    <submittedName>
        <fullName evidence="5">Helix-turn-helix domain-containing protein</fullName>
    </submittedName>
</protein>
<keyword evidence="2" id="KW-0238">DNA-binding</keyword>
<reference evidence="5" key="1">
    <citation type="journal article" date="2023" name="Pathogens">
        <title>Prevalence of Enterococcus spp. and the Whole-Genome Characteristics of Enterococcus faecium and Enterococcus faecalis Strains Isolated from Free-Living Birds in Poland.</title>
        <authorList>
            <person name="Kwit R."/>
            <person name="Zajac M."/>
            <person name="Smialowska-Weglinska A."/>
            <person name="Skarzynska M."/>
            <person name="Bomba A."/>
            <person name="Lalak A."/>
            <person name="Skrzypiec E."/>
            <person name="Wojdat D."/>
            <person name="Koza W."/>
            <person name="Mikos-Wojewoda E."/>
            <person name="Pasim P."/>
            <person name="Skora M."/>
            <person name="Polak M."/>
            <person name="Wiacek J."/>
            <person name="Wasyl D."/>
        </authorList>
    </citation>
    <scope>NUCLEOTIDE SEQUENCE</scope>
    <source>
        <strain evidence="5">691B_2</strain>
    </source>
</reference>
<dbReference type="PANTHER" id="PTHR33204">
    <property type="entry name" value="TRANSCRIPTIONAL REGULATOR, MARR FAMILY"/>
    <property type="match status" value="1"/>
</dbReference>
<organism evidence="5 6">
    <name type="scientific">Enterococcus faecalis</name>
    <name type="common">Streptococcus faecalis</name>
    <dbReference type="NCBI Taxonomy" id="1351"/>
    <lineage>
        <taxon>Bacteria</taxon>
        <taxon>Bacillati</taxon>
        <taxon>Bacillota</taxon>
        <taxon>Bacilli</taxon>
        <taxon>Lactobacillales</taxon>
        <taxon>Enterococcaceae</taxon>
        <taxon>Enterococcus</taxon>
    </lineage>
</organism>
<keyword evidence="1" id="KW-0805">Transcription regulation</keyword>
<dbReference type="Gene3D" id="1.10.10.10">
    <property type="entry name" value="Winged helix-like DNA-binding domain superfamily/Winged helix DNA-binding domain"/>
    <property type="match status" value="1"/>
</dbReference>
<accession>A0AAW7KME9</accession>
<dbReference type="RefSeq" id="WP_010715296.1">
    <property type="nucleotide sequence ID" value="NZ_CABGRP010000006.1"/>
</dbReference>
<dbReference type="InterPro" id="IPR036390">
    <property type="entry name" value="WH_DNA-bd_sf"/>
</dbReference>
<evidence type="ECO:0000259" key="4">
    <source>
        <dbReference type="PROSITE" id="PS51118"/>
    </source>
</evidence>
<dbReference type="PROSITE" id="PS51118">
    <property type="entry name" value="HTH_HXLR"/>
    <property type="match status" value="1"/>
</dbReference>
<dbReference type="GO" id="GO:0003677">
    <property type="term" value="F:DNA binding"/>
    <property type="evidence" value="ECO:0007669"/>
    <property type="project" value="UniProtKB-KW"/>
</dbReference>
<evidence type="ECO:0000313" key="6">
    <source>
        <dbReference type="Proteomes" id="UP001173174"/>
    </source>
</evidence>
<gene>
    <name evidence="5" type="ORF">P0E79_14645</name>
</gene>
<dbReference type="InterPro" id="IPR002577">
    <property type="entry name" value="HTH_HxlR"/>
</dbReference>
<dbReference type="SUPFAM" id="SSF46785">
    <property type="entry name" value="Winged helix' DNA-binding domain"/>
    <property type="match status" value="1"/>
</dbReference>
<dbReference type="Proteomes" id="UP001173174">
    <property type="component" value="Unassembled WGS sequence"/>
</dbReference>
<comment type="caution">
    <text evidence="5">The sequence shown here is derived from an EMBL/GenBank/DDBJ whole genome shotgun (WGS) entry which is preliminary data.</text>
</comment>
<name>A0AAW7KME9_ENTFL</name>
<reference evidence="5" key="2">
    <citation type="submission" date="2023-03" db="EMBL/GenBank/DDBJ databases">
        <authorList>
            <person name="Zajac M."/>
            <person name="Kwit R."/>
            <person name="Wasyl D."/>
        </authorList>
    </citation>
    <scope>NUCLEOTIDE SEQUENCE</scope>
    <source>
        <strain evidence="5">691B_2</strain>
    </source>
</reference>
<evidence type="ECO:0000256" key="2">
    <source>
        <dbReference type="ARBA" id="ARBA00023125"/>
    </source>
</evidence>